<organism evidence="1 2">
    <name type="scientific">Prorocentrum cordatum</name>
    <dbReference type="NCBI Taxonomy" id="2364126"/>
    <lineage>
        <taxon>Eukaryota</taxon>
        <taxon>Sar</taxon>
        <taxon>Alveolata</taxon>
        <taxon>Dinophyceae</taxon>
        <taxon>Prorocentrales</taxon>
        <taxon>Prorocentraceae</taxon>
        <taxon>Prorocentrum</taxon>
    </lineage>
</organism>
<dbReference type="Proteomes" id="UP001189429">
    <property type="component" value="Unassembled WGS sequence"/>
</dbReference>
<comment type="caution">
    <text evidence="1">The sequence shown here is derived from an EMBL/GenBank/DDBJ whole genome shotgun (WGS) entry which is preliminary data.</text>
</comment>
<reference evidence="1" key="1">
    <citation type="submission" date="2023-10" db="EMBL/GenBank/DDBJ databases">
        <authorList>
            <person name="Chen Y."/>
            <person name="Shah S."/>
            <person name="Dougan E. K."/>
            <person name="Thang M."/>
            <person name="Chan C."/>
        </authorList>
    </citation>
    <scope>NUCLEOTIDE SEQUENCE [LARGE SCALE GENOMIC DNA]</scope>
</reference>
<sequence length="557" mass="61200">MKALALSKPCHPNQKSKELRTLLRGFLPQSPCRIGPALPLGRTPLGELATKFQQDVMVAMAILQAGTAANRSSTRGKRRKVVDQRVELRMHNVEQRVAKNESRIDELEIQTKLSMEQMRVVRGCGHGGCPGDREPVRKLQVEREPRASTMSCEPPFQADPAAQRSFRSQGGGIGWRAGRGGVSRAGLGTWISDRTRQMVLQNRPQAYINGANMGWYCAGCWIRNLEDNGFPTPAGTKLADIIRAHEQQTSGTGNDRASVLPSLGLLPLGYGCNPLADTRQLDDLLMEPTGMKIPECANTTIPVLRIRDDRFGIKAAQTRTYSARCDTCPQGAPLLVWDPGSPPLGCFIWKPAEDIGSMDRCPLDSHCWAASYRDPGSVALWGLPGFTVSFRLCSPSIWTELLRHCILLLRLQRPYPGAGRAATSGAMGQLCSSCSPSVLDGGVWQTYCWIFVGWALAVEVFTSVIVQGVHNMFRSFWSMLDATILLLTATSWMLAHPRGFTAPTAREVDEIEGADLALLALRFALQLGRVFAAWHCLGKVTQMQSSFIDIPDVQMQV</sequence>
<protein>
    <recommendedName>
        <fullName evidence="3">Ion transport domain-containing protein</fullName>
    </recommendedName>
</protein>
<evidence type="ECO:0008006" key="3">
    <source>
        <dbReference type="Google" id="ProtNLM"/>
    </source>
</evidence>
<dbReference type="EMBL" id="CAUYUJ010015696">
    <property type="protein sequence ID" value="CAK0857079.1"/>
    <property type="molecule type" value="Genomic_DNA"/>
</dbReference>
<keyword evidence="2" id="KW-1185">Reference proteome</keyword>
<proteinExistence type="predicted"/>
<evidence type="ECO:0000313" key="2">
    <source>
        <dbReference type="Proteomes" id="UP001189429"/>
    </source>
</evidence>
<gene>
    <name evidence="1" type="ORF">PCOR1329_LOCUS47285</name>
</gene>
<evidence type="ECO:0000313" key="1">
    <source>
        <dbReference type="EMBL" id="CAK0857079.1"/>
    </source>
</evidence>
<name>A0ABN9UCF2_9DINO</name>
<accession>A0ABN9UCF2</accession>